<accession>A0ABM3M4H8</accession>
<evidence type="ECO:0000313" key="3">
    <source>
        <dbReference type="RefSeq" id="XP_052746392.1"/>
    </source>
</evidence>
<feature type="compositionally biased region" description="Basic and acidic residues" evidence="1">
    <location>
        <begin position="102"/>
        <end position="126"/>
    </location>
</feature>
<evidence type="ECO:0000256" key="1">
    <source>
        <dbReference type="SAM" id="MobiDB-lite"/>
    </source>
</evidence>
<dbReference type="RefSeq" id="XP_052746392.1">
    <property type="nucleotide sequence ID" value="XM_052890432.1"/>
</dbReference>
<proteinExistence type="predicted"/>
<gene>
    <name evidence="3" type="primary">LOC128198023</name>
</gene>
<dbReference type="Gene3D" id="3.60.15.10">
    <property type="entry name" value="Ribonuclease Z/Hydroxyacylglutathione hydrolase-like"/>
    <property type="match status" value="1"/>
</dbReference>
<evidence type="ECO:0000313" key="2">
    <source>
        <dbReference type="Proteomes" id="UP001652582"/>
    </source>
</evidence>
<sequence>MYKRTCHSSFAGPIEEIPGVYVDNFENAGKKMARAYFLSHYHQDHVQGLQDISLLETLEKTKACIYTSELTSVIINYEKKHPNLMKYVRALKTDAKKKKSEHRFNRTRPGEMKDRIKKEKRHEEKKHGEIWKPIMSEAWVNKHRTPHHPAWMDYCEPYHCNDYHRPACGLNNNTMRFRYSERSVGEQAPHAPPRVDGLLRAVPLQRLPPPRLRTQQQHHEVQVQ</sequence>
<dbReference type="SUPFAM" id="SSF56281">
    <property type="entry name" value="Metallo-hydrolase/oxidoreductase"/>
    <property type="match status" value="1"/>
</dbReference>
<reference evidence="3" key="1">
    <citation type="submission" date="2025-08" db="UniProtKB">
        <authorList>
            <consortium name="RefSeq"/>
        </authorList>
    </citation>
    <scope>IDENTIFICATION</scope>
</reference>
<name>A0ABM3M4H8_BICAN</name>
<dbReference type="Proteomes" id="UP001652582">
    <property type="component" value="Chromosome 27"/>
</dbReference>
<keyword evidence="2" id="KW-1185">Reference proteome</keyword>
<feature type="region of interest" description="Disordered" evidence="1">
    <location>
        <begin position="96"/>
        <end position="126"/>
    </location>
</feature>
<organism evidence="2 3">
    <name type="scientific">Bicyclus anynana</name>
    <name type="common">Squinting bush brown butterfly</name>
    <dbReference type="NCBI Taxonomy" id="110368"/>
    <lineage>
        <taxon>Eukaryota</taxon>
        <taxon>Metazoa</taxon>
        <taxon>Ecdysozoa</taxon>
        <taxon>Arthropoda</taxon>
        <taxon>Hexapoda</taxon>
        <taxon>Insecta</taxon>
        <taxon>Pterygota</taxon>
        <taxon>Neoptera</taxon>
        <taxon>Endopterygota</taxon>
        <taxon>Lepidoptera</taxon>
        <taxon>Glossata</taxon>
        <taxon>Ditrysia</taxon>
        <taxon>Papilionoidea</taxon>
        <taxon>Nymphalidae</taxon>
        <taxon>Satyrinae</taxon>
        <taxon>Satyrini</taxon>
        <taxon>Mycalesina</taxon>
        <taxon>Bicyclus</taxon>
    </lineage>
</organism>
<dbReference type="InterPro" id="IPR036866">
    <property type="entry name" value="RibonucZ/Hydroxyglut_hydro"/>
</dbReference>
<protein>
    <submittedName>
        <fullName evidence="3">Uncharacterized protein LOC128198023 isoform X2</fullName>
    </submittedName>
</protein>
<dbReference type="GeneID" id="128198023"/>